<feature type="region of interest" description="Disordered" evidence="1">
    <location>
        <begin position="1"/>
        <end position="103"/>
    </location>
</feature>
<feature type="compositionally biased region" description="Polar residues" evidence="1">
    <location>
        <begin position="15"/>
        <end position="33"/>
    </location>
</feature>
<evidence type="ECO:0000256" key="1">
    <source>
        <dbReference type="SAM" id="MobiDB-lite"/>
    </source>
</evidence>
<evidence type="ECO:0000313" key="3">
    <source>
        <dbReference type="Proteomes" id="UP000325081"/>
    </source>
</evidence>
<proteinExistence type="predicted"/>
<keyword evidence="2" id="KW-0547">Nucleotide-binding</keyword>
<keyword evidence="2" id="KW-0067">ATP-binding</keyword>
<organism evidence="2 3">
    <name type="scientific">Striga asiatica</name>
    <name type="common">Asiatic witchweed</name>
    <name type="synonym">Buchnera asiatica</name>
    <dbReference type="NCBI Taxonomy" id="4170"/>
    <lineage>
        <taxon>Eukaryota</taxon>
        <taxon>Viridiplantae</taxon>
        <taxon>Streptophyta</taxon>
        <taxon>Embryophyta</taxon>
        <taxon>Tracheophyta</taxon>
        <taxon>Spermatophyta</taxon>
        <taxon>Magnoliopsida</taxon>
        <taxon>eudicotyledons</taxon>
        <taxon>Gunneridae</taxon>
        <taxon>Pentapetalae</taxon>
        <taxon>asterids</taxon>
        <taxon>lamiids</taxon>
        <taxon>Lamiales</taxon>
        <taxon>Orobanchaceae</taxon>
        <taxon>Buchnereae</taxon>
        <taxon>Striga</taxon>
    </lineage>
</organism>
<comment type="caution">
    <text evidence="2">The sequence shown here is derived from an EMBL/GenBank/DDBJ whole genome shotgun (WGS) entry which is preliminary data.</text>
</comment>
<keyword evidence="3" id="KW-1185">Reference proteome</keyword>
<sequence>MLHPGRISIAELTTIHRSNSTTVRGPDQQQSVARTEPSADRTEPSADRTEPSADRTESSAGTEQVHPPPRVEPTTIRGPNTDFTSHTARSDLPTIAGPNSRMA</sequence>
<dbReference type="Proteomes" id="UP000325081">
    <property type="component" value="Unassembled WGS sequence"/>
</dbReference>
<gene>
    <name evidence="2" type="ORF">STAS_07084</name>
</gene>
<reference evidence="3" key="1">
    <citation type="journal article" date="2019" name="Curr. Biol.">
        <title>Genome Sequence of Striga asiatica Provides Insight into the Evolution of Plant Parasitism.</title>
        <authorList>
            <person name="Yoshida S."/>
            <person name="Kim S."/>
            <person name="Wafula E.K."/>
            <person name="Tanskanen J."/>
            <person name="Kim Y.M."/>
            <person name="Honaas L."/>
            <person name="Yang Z."/>
            <person name="Spallek T."/>
            <person name="Conn C.E."/>
            <person name="Ichihashi Y."/>
            <person name="Cheong K."/>
            <person name="Cui S."/>
            <person name="Der J.P."/>
            <person name="Gundlach H."/>
            <person name="Jiao Y."/>
            <person name="Hori C."/>
            <person name="Ishida J.K."/>
            <person name="Kasahara H."/>
            <person name="Kiba T."/>
            <person name="Kim M.S."/>
            <person name="Koo N."/>
            <person name="Laohavisit A."/>
            <person name="Lee Y.H."/>
            <person name="Lumba S."/>
            <person name="McCourt P."/>
            <person name="Mortimer J.C."/>
            <person name="Mutuku J.M."/>
            <person name="Nomura T."/>
            <person name="Sasaki-Sekimoto Y."/>
            <person name="Seto Y."/>
            <person name="Wang Y."/>
            <person name="Wakatake T."/>
            <person name="Sakakibara H."/>
            <person name="Demura T."/>
            <person name="Yamaguchi S."/>
            <person name="Yoneyama K."/>
            <person name="Manabe R.I."/>
            <person name="Nelson D.C."/>
            <person name="Schulman A.H."/>
            <person name="Timko M.P."/>
            <person name="dePamphilis C.W."/>
            <person name="Choi D."/>
            <person name="Shirasu K."/>
        </authorList>
    </citation>
    <scope>NUCLEOTIDE SEQUENCE [LARGE SCALE GENOMIC DNA]</scope>
    <source>
        <strain evidence="3">cv. UVA1</strain>
    </source>
</reference>
<dbReference type="GO" id="GO:0005524">
    <property type="term" value="F:ATP binding"/>
    <property type="evidence" value="ECO:0007669"/>
    <property type="project" value="UniProtKB-KW"/>
</dbReference>
<protein>
    <submittedName>
        <fullName evidence="2">Nod factor export ATP-binding protein I</fullName>
    </submittedName>
</protein>
<dbReference type="EMBL" id="BKCP01004428">
    <property type="protein sequence ID" value="GER31104.1"/>
    <property type="molecule type" value="Genomic_DNA"/>
</dbReference>
<feature type="compositionally biased region" description="Polar residues" evidence="1">
    <location>
        <begin position="77"/>
        <end position="87"/>
    </location>
</feature>
<name>A0A5A7PEK3_STRAF</name>
<feature type="compositionally biased region" description="Basic and acidic residues" evidence="1">
    <location>
        <begin position="37"/>
        <end position="57"/>
    </location>
</feature>
<evidence type="ECO:0000313" key="2">
    <source>
        <dbReference type="EMBL" id="GER31104.1"/>
    </source>
</evidence>
<dbReference type="AlphaFoldDB" id="A0A5A7PEK3"/>
<accession>A0A5A7PEK3</accession>